<dbReference type="InterPro" id="IPR005174">
    <property type="entry name" value="KIB1-4_b-propeller"/>
</dbReference>
<dbReference type="Pfam" id="PF12937">
    <property type="entry name" value="F-box-like"/>
    <property type="match status" value="1"/>
</dbReference>
<reference evidence="4" key="1">
    <citation type="submission" date="2025-08" db="UniProtKB">
        <authorList>
            <consortium name="RefSeq"/>
        </authorList>
    </citation>
    <scope>IDENTIFICATION</scope>
    <source>
        <tissue evidence="4">Fruit stalk</tissue>
    </source>
</reference>
<evidence type="ECO:0000313" key="3">
    <source>
        <dbReference type="Proteomes" id="UP000515121"/>
    </source>
</evidence>
<dbReference type="SUPFAM" id="SSF81383">
    <property type="entry name" value="F-box domain"/>
    <property type="match status" value="1"/>
</dbReference>
<sequence>MGKTVNGFAHGSQFQGRNSWSALPKPILILIMKKLVNLCDIIRFSSVCSSWRSVALQERFYLPRCTPAGFIIDGGPDNSCKTQCFFPWTKIKLCNDTDTLVLHNLLLLSFPEKSECRRSYKGWLVMVNLKLEMVMLNLVSGVRYRLPGVATLPPVPQMLALSKTHIYYSISSVSKAVISSILTCSYSSMCFVFFIYTRHRALAYCKPGDAIWSSIKSTDSMGNQCNGFTDAIYHKGQLFALHETGKIFICGHTATSPEMIEFVASPHRPLNKQYCTEERYLVESGGDFLIILQERSHAHQNSQSFSLSELNEGGIKRNHVYFMADSIHADYYYKKRYDMGEFNLQSSTIGFYPTSFRLTYPPRIWIQIVSQAYNFSRINQDTDNVSLKENALIQN</sequence>
<organism evidence="3 4">
    <name type="scientific">Durio zibethinus</name>
    <name type="common">Durian</name>
    <dbReference type="NCBI Taxonomy" id="66656"/>
    <lineage>
        <taxon>Eukaryota</taxon>
        <taxon>Viridiplantae</taxon>
        <taxon>Streptophyta</taxon>
        <taxon>Embryophyta</taxon>
        <taxon>Tracheophyta</taxon>
        <taxon>Spermatophyta</taxon>
        <taxon>Magnoliopsida</taxon>
        <taxon>eudicotyledons</taxon>
        <taxon>Gunneridae</taxon>
        <taxon>Pentapetalae</taxon>
        <taxon>rosids</taxon>
        <taxon>malvids</taxon>
        <taxon>Malvales</taxon>
        <taxon>Malvaceae</taxon>
        <taxon>Helicteroideae</taxon>
        <taxon>Durio</taxon>
    </lineage>
</organism>
<evidence type="ECO:0000259" key="1">
    <source>
        <dbReference type="Pfam" id="PF03478"/>
    </source>
</evidence>
<protein>
    <submittedName>
        <fullName evidence="4">F-box protein At2g26160-like</fullName>
    </submittedName>
</protein>
<dbReference type="KEGG" id="dzi:111314742"/>
<evidence type="ECO:0000313" key="4">
    <source>
        <dbReference type="RefSeq" id="XP_022772099.1"/>
    </source>
</evidence>
<proteinExistence type="predicted"/>
<dbReference type="RefSeq" id="XP_022772099.1">
    <property type="nucleotide sequence ID" value="XM_022916364.1"/>
</dbReference>
<dbReference type="CDD" id="cd09917">
    <property type="entry name" value="F-box_SF"/>
    <property type="match status" value="1"/>
</dbReference>
<dbReference type="Proteomes" id="UP000515121">
    <property type="component" value="Unplaced"/>
</dbReference>
<dbReference type="Pfam" id="PF03478">
    <property type="entry name" value="Beta-prop_KIB1-4"/>
    <property type="match status" value="1"/>
</dbReference>
<dbReference type="GeneID" id="111314742"/>
<feature type="domain" description="F-box" evidence="2">
    <location>
        <begin position="20"/>
        <end position="60"/>
    </location>
</feature>
<evidence type="ECO:0000259" key="2">
    <source>
        <dbReference type="Pfam" id="PF12937"/>
    </source>
</evidence>
<dbReference type="InterPro" id="IPR001810">
    <property type="entry name" value="F-box_dom"/>
</dbReference>
<dbReference type="InterPro" id="IPR036047">
    <property type="entry name" value="F-box-like_dom_sf"/>
</dbReference>
<dbReference type="OrthoDB" id="642536at2759"/>
<feature type="domain" description="KIB1-4 beta-propeller" evidence="1">
    <location>
        <begin position="106"/>
        <end position="311"/>
    </location>
</feature>
<dbReference type="AlphaFoldDB" id="A0A6P6B4K4"/>
<dbReference type="Gene3D" id="1.20.1280.50">
    <property type="match status" value="1"/>
</dbReference>
<dbReference type="InterPro" id="IPR050942">
    <property type="entry name" value="F-box_BR-signaling"/>
</dbReference>
<dbReference type="PANTHER" id="PTHR44259:SF15">
    <property type="entry name" value="F-BOX PROTEIN KIB2-RELATED"/>
    <property type="match status" value="1"/>
</dbReference>
<accession>A0A6P6B4K4</accession>
<keyword evidence="3" id="KW-1185">Reference proteome</keyword>
<dbReference type="PANTHER" id="PTHR44259">
    <property type="entry name" value="OS07G0183000 PROTEIN-RELATED"/>
    <property type="match status" value="1"/>
</dbReference>
<name>A0A6P6B4K4_DURZI</name>
<gene>
    <name evidence="4" type="primary">LOC111314742</name>
</gene>